<keyword evidence="4 5" id="KW-0067">ATP-binding</keyword>
<dbReference type="PANTHER" id="PTHR43875:SF3">
    <property type="entry name" value="MALTOSE_MALTODEXTRIN IMPORT ATP-BINDING PROTEIN MALK"/>
    <property type="match status" value="1"/>
</dbReference>
<organism evidence="5 6">
    <name type="scientific">Pseudooceanicola algae</name>
    <dbReference type="NCBI Taxonomy" id="1537215"/>
    <lineage>
        <taxon>Bacteria</taxon>
        <taxon>Pseudomonadati</taxon>
        <taxon>Pseudomonadota</taxon>
        <taxon>Alphaproteobacteria</taxon>
        <taxon>Rhodobacterales</taxon>
        <taxon>Paracoccaceae</taxon>
        <taxon>Pseudooceanicola</taxon>
    </lineage>
</organism>
<dbReference type="GO" id="GO:0005524">
    <property type="term" value="F:ATP binding"/>
    <property type="evidence" value="ECO:0007669"/>
    <property type="project" value="UniProtKB-KW"/>
</dbReference>
<dbReference type="NCBIfam" id="NF008653">
    <property type="entry name" value="PRK11650.1"/>
    <property type="match status" value="1"/>
</dbReference>
<dbReference type="GO" id="GO:0015423">
    <property type="term" value="F:ABC-type maltose transporter activity"/>
    <property type="evidence" value="ECO:0007669"/>
    <property type="project" value="TreeGrafter"/>
</dbReference>
<name>A0A418SDV4_9RHOB</name>
<dbReference type="FunFam" id="3.40.50.300:FF:000042">
    <property type="entry name" value="Maltose/maltodextrin ABC transporter, ATP-binding protein"/>
    <property type="match status" value="1"/>
</dbReference>
<dbReference type="InterPro" id="IPR003593">
    <property type="entry name" value="AAA+_ATPase"/>
</dbReference>
<keyword evidence="3" id="KW-0547">Nucleotide-binding</keyword>
<dbReference type="Proteomes" id="UP000283786">
    <property type="component" value="Chromosome"/>
</dbReference>
<dbReference type="SUPFAM" id="SSF50331">
    <property type="entry name" value="MOP-like"/>
    <property type="match status" value="1"/>
</dbReference>
<dbReference type="GO" id="GO:0016887">
    <property type="term" value="F:ATP hydrolysis activity"/>
    <property type="evidence" value="ECO:0007669"/>
    <property type="project" value="InterPro"/>
</dbReference>
<gene>
    <name evidence="5" type="primary">malK_1</name>
    <name evidence="5" type="ORF">PSAL_006990</name>
</gene>
<dbReference type="InterPro" id="IPR027417">
    <property type="entry name" value="P-loop_NTPase"/>
</dbReference>
<dbReference type="Gene3D" id="2.40.50.100">
    <property type="match status" value="1"/>
</dbReference>
<dbReference type="PROSITE" id="PS50893">
    <property type="entry name" value="ABC_TRANSPORTER_2"/>
    <property type="match status" value="1"/>
</dbReference>
<dbReference type="EMBL" id="CP060436">
    <property type="protein sequence ID" value="QPM89478.1"/>
    <property type="molecule type" value="Genomic_DNA"/>
</dbReference>
<dbReference type="InterPro" id="IPR047641">
    <property type="entry name" value="ABC_transpr_MalK/UgpC-like"/>
</dbReference>
<dbReference type="SUPFAM" id="SSF52540">
    <property type="entry name" value="P-loop containing nucleoside triphosphate hydrolases"/>
    <property type="match status" value="1"/>
</dbReference>
<keyword evidence="2" id="KW-0813">Transport</keyword>
<evidence type="ECO:0000256" key="3">
    <source>
        <dbReference type="ARBA" id="ARBA00022741"/>
    </source>
</evidence>
<comment type="similarity">
    <text evidence="1">Belongs to the ABC transporter superfamily.</text>
</comment>
<proteinExistence type="inferred from homology"/>
<dbReference type="AlphaFoldDB" id="A0A418SDV4"/>
<evidence type="ECO:0000313" key="5">
    <source>
        <dbReference type="EMBL" id="QPM89478.1"/>
    </source>
</evidence>
<dbReference type="OrthoDB" id="9802264at2"/>
<keyword evidence="6" id="KW-1185">Reference proteome</keyword>
<evidence type="ECO:0000256" key="2">
    <source>
        <dbReference type="ARBA" id="ARBA00022448"/>
    </source>
</evidence>
<dbReference type="Gene3D" id="2.40.50.140">
    <property type="entry name" value="Nucleic acid-binding proteins"/>
    <property type="match status" value="1"/>
</dbReference>
<dbReference type="GO" id="GO:1990060">
    <property type="term" value="C:maltose transport complex"/>
    <property type="evidence" value="ECO:0007669"/>
    <property type="project" value="TreeGrafter"/>
</dbReference>
<dbReference type="KEGG" id="palw:PSAL_006990"/>
<sequence>MGRITLDQVTKSFGAVEVIPPLDLTIDDGEFVVFVGPSGCGKSTLLRLIAGLEDVSSGQIRIDREDATDLPPAKRKLAMVFQSYALYPHMSVRKNIAFPLKMAGMSPAERDKRVDYAAGVLNLTDYLDRKPGQLSGGQRQRVAIGRAIVREPAAFLFDEPLSNLDAALRVNMRLEISELHNTLETTMVYVTHDQVEAMTMADKIVVLNAGRIEQVGSPLELYHTPRNRFVAGFIGSPKMNLIDGPEAAKHDAQAIGIRPEHIVSSSESGLWQGRVGVSEHLGSDTFFHVHDTGLAETLTVRASGEMPLRHGDTIYLTPEADKLHRFDEAGLRIA</sequence>
<accession>A0A418SDV4</accession>
<dbReference type="PANTHER" id="PTHR43875">
    <property type="entry name" value="MALTODEXTRIN IMPORT ATP-BINDING PROTEIN MSMX"/>
    <property type="match status" value="1"/>
</dbReference>
<protein>
    <submittedName>
        <fullName evidence="5">Maltose/maltodextrin import ATP-binding protein MalK</fullName>
    </submittedName>
</protein>
<dbReference type="GO" id="GO:0055052">
    <property type="term" value="C:ATP-binding cassette (ABC) transporter complex, substrate-binding subunit-containing"/>
    <property type="evidence" value="ECO:0007669"/>
    <property type="project" value="TreeGrafter"/>
</dbReference>
<evidence type="ECO:0000313" key="6">
    <source>
        <dbReference type="Proteomes" id="UP000283786"/>
    </source>
</evidence>
<dbReference type="CDD" id="cd03301">
    <property type="entry name" value="ABC_MalK_N"/>
    <property type="match status" value="1"/>
</dbReference>
<dbReference type="Pfam" id="PF00005">
    <property type="entry name" value="ABC_tran"/>
    <property type="match status" value="1"/>
</dbReference>
<dbReference type="InterPro" id="IPR013611">
    <property type="entry name" value="Transp-assoc_OB_typ2"/>
</dbReference>
<dbReference type="Gene3D" id="3.40.50.300">
    <property type="entry name" value="P-loop containing nucleotide triphosphate hydrolases"/>
    <property type="match status" value="1"/>
</dbReference>
<dbReference type="PROSITE" id="PS00211">
    <property type="entry name" value="ABC_TRANSPORTER_1"/>
    <property type="match status" value="1"/>
</dbReference>
<dbReference type="Pfam" id="PF08402">
    <property type="entry name" value="TOBE_2"/>
    <property type="match status" value="1"/>
</dbReference>
<dbReference type="InterPro" id="IPR015855">
    <property type="entry name" value="ABC_transpr_MalK-like"/>
</dbReference>
<dbReference type="InterPro" id="IPR012340">
    <property type="entry name" value="NA-bd_OB-fold"/>
</dbReference>
<dbReference type="InterPro" id="IPR003439">
    <property type="entry name" value="ABC_transporter-like_ATP-bd"/>
</dbReference>
<dbReference type="InterPro" id="IPR017871">
    <property type="entry name" value="ABC_transporter-like_CS"/>
</dbReference>
<evidence type="ECO:0000256" key="4">
    <source>
        <dbReference type="ARBA" id="ARBA00022840"/>
    </source>
</evidence>
<reference evidence="5 6" key="1">
    <citation type="submission" date="2020-08" db="EMBL/GenBank/DDBJ databases">
        <title>Genome sequence of Rhodobacteraceae bacterium Lw-13e.</title>
        <authorList>
            <person name="Poehlein A."/>
            <person name="Wolter L."/>
            <person name="Daniel R."/>
            <person name="Brinkhoff T."/>
        </authorList>
    </citation>
    <scope>NUCLEOTIDE SEQUENCE [LARGE SCALE GENOMIC DNA]</scope>
    <source>
        <strain evidence="5 6">Lw-13e</strain>
    </source>
</reference>
<dbReference type="RefSeq" id="WP_119839911.1">
    <property type="nucleotide sequence ID" value="NZ_CP060436.1"/>
</dbReference>
<dbReference type="InterPro" id="IPR008995">
    <property type="entry name" value="Mo/tungstate-bd_C_term_dom"/>
</dbReference>
<dbReference type="SMART" id="SM00382">
    <property type="entry name" value="AAA"/>
    <property type="match status" value="1"/>
</dbReference>
<evidence type="ECO:0000256" key="1">
    <source>
        <dbReference type="ARBA" id="ARBA00005417"/>
    </source>
</evidence>